<comment type="similarity">
    <text evidence="3">Belongs to the bacterial ribosomal protein bS16 family.</text>
</comment>
<accession>A0A502FHZ9</accession>
<dbReference type="EMBL" id="RCZC01000008">
    <property type="protein sequence ID" value="TPG49117.1"/>
    <property type="molecule type" value="Genomic_DNA"/>
</dbReference>
<sequence length="193" mass="20287">MAVSIRLSRGGSKKRPYYRIVVADARAPRDGQFIEKIGTYNPLLAKDDEKRIVLDTERAGYWLGVGAQPTDRVARFLDVKGVRERAARNNPNKGKPGEKAVERVEERQKKLDDAEAAKVAAAAAEEEAKVAAAAAAEEAKATAAAEAAEAAAAASQAETEAVVASEVEAATETPTPEAEAVAEATSEETPANG</sequence>
<dbReference type="Gene3D" id="3.30.1320.10">
    <property type="match status" value="1"/>
</dbReference>
<dbReference type="GO" id="GO:0015935">
    <property type="term" value="C:small ribosomal subunit"/>
    <property type="evidence" value="ECO:0007669"/>
    <property type="project" value="TreeGrafter"/>
</dbReference>
<dbReference type="OrthoDB" id="9807878at2"/>
<comment type="caution">
    <text evidence="5">The sequence shown here is derived from an EMBL/GenBank/DDBJ whole genome shotgun (WGS) entry which is preliminary data.</text>
</comment>
<evidence type="ECO:0000256" key="4">
    <source>
        <dbReference type="SAM" id="MobiDB-lite"/>
    </source>
</evidence>
<dbReference type="PANTHER" id="PTHR12919:SF20">
    <property type="entry name" value="SMALL RIBOSOMAL SUBUNIT PROTEIN BS16M"/>
    <property type="match status" value="1"/>
</dbReference>
<evidence type="ECO:0000313" key="5">
    <source>
        <dbReference type="EMBL" id="TPG49117.1"/>
    </source>
</evidence>
<feature type="region of interest" description="Disordered" evidence="4">
    <location>
        <begin position="145"/>
        <end position="193"/>
    </location>
</feature>
<dbReference type="HAMAP" id="MF_00385">
    <property type="entry name" value="Ribosomal_bS16"/>
    <property type="match status" value="1"/>
</dbReference>
<dbReference type="SUPFAM" id="SSF54565">
    <property type="entry name" value="Ribosomal protein S16"/>
    <property type="match status" value="1"/>
</dbReference>
<dbReference type="PANTHER" id="PTHR12919">
    <property type="entry name" value="30S RIBOSOMAL PROTEIN S16"/>
    <property type="match status" value="1"/>
</dbReference>
<organism evidence="5 6">
    <name type="scientific">Sphingomonas glacialis</name>
    <dbReference type="NCBI Taxonomy" id="658225"/>
    <lineage>
        <taxon>Bacteria</taxon>
        <taxon>Pseudomonadati</taxon>
        <taxon>Pseudomonadota</taxon>
        <taxon>Alphaproteobacteria</taxon>
        <taxon>Sphingomonadales</taxon>
        <taxon>Sphingomonadaceae</taxon>
        <taxon>Sphingomonas</taxon>
    </lineage>
</organism>
<proteinExistence type="inferred from homology"/>
<keyword evidence="1 3" id="KW-0689">Ribosomal protein</keyword>
<dbReference type="InterPro" id="IPR000307">
    <property type="entry name" value="Ribosomal_bS16"/>
</dbReference>
<evidence type="ECO:0000313" key="6">
    <source>
        <dbReference type="Proteomes" id="UP000319931"/>
    </source>
</evidence>
<dbReference type="GO" id="GO:0005737">
    <property type="term" value="C:cytoplasm"/>
    <property type="evidence" value="ECO:0007669"/>
    <property type="project" value="UniProtKB-ARBA"/>
</dbReference>
<dbReference type="Pfam" id="PF00886">
    <property type="entry name" value="Ribosomal_S16"/>
    <property type="match status" value="1"/>
</dbReference>
<dbReference type="GO" id="GO:0003735">
    <property type="term" value="F:structural constituent of ribosome"/>
    <property type="evidence" value="ECO:0007669"/>
    <property type="project" value="InterPro"/>
</dbReference>
<dbReference type="NCBIfam" id="TIGR00002">
    <property type="entry name" value="S16"/>
    <property type="match status" value="1"/>
</dbReference>
<reference evidence="5 6" key="1">
    <citation type="journal article" date="2019" name="Environ. Microbiol.">
        <title>Species interactions and distinct microbial communities in high Arctic permafrost affected cryosols are associated with the CH4 and CO2 gas fluxes.</title>
        <authorList>
            <person name="Altshuler I."/>
            <person name="Hamel J."/>
            <person name="Turney S."/>
            <person name="Magnuson E."/>
            <person name="Levesque R."/>
            <person name="Greer C."/>
            <person name="Whyte L.G."/>
        </authorList>
    </citation>
    <scope>NUCLEOTIDE SEQUENCE [LARGE SCALE GENOMIC DNA]</scope>
    <source>
        <strain evidence="5 6">E6.1</strain>
    </source>
</reference>
<feature type="compositionally biased region" description="Basic and acidic residues" evidence="4">
    <location>
        <begin position="95"/>
        <end position="114"/>
    </location>
</feature>
<feature type="region of interest" description="Disordered" evidence="4">
    <location>
        <begin position="85"/>
        <end position="114"/>
    </location>
</feature>
<dbReference type="Proteomes" id="UP000319931">
    <property type="component" value="Unassembled WGS sequence"/>
</dbReference>
<protein>
    <recommendedName>
        <fullName evidence="3">Small ribosomal subunit protein bS16</fullName>
    </recommendedName>
</protein>
<keyword evidence="6" id="KW-1185">Reference proteome</keyword>
<evidence type="ECO:0000256" key="1">
    <source>
        <dbReference type="ARBA" id="ARBA00022980"/>
    </source>
</evidence>
<evidence type="ECO:0000256" key="2">
    <source>
        <dbReference type="ARBA" id="ARBA00023274"/>
    </source>
</evidence>
<dbReference type="AlphaFoldDB" id="A0A502FHZ9"/>
<keyword evidence="2 3" id="KW-0687">Ribonucleoprotein</keyword>
<dbReference type="InterPro" id="IPR023803">
    <property type="entry name" value="Ribosomal_bS16_dom_sf"/>
</dbReference>
<gene>
    <name evidence="3" type="primary">rpsP</name>
    <name evidence="5" type="ORF">EAH76_20110</name>
</gene>
<dbReference type="GO" id="GO:0006412">
    <property type="term" value="P:translation"/>
    <property type="evidence" value="ECO:0007669"/>
    <property type="project" value="UniProtKB-UniRule"/>
</dbReference>
<evidence type="ECO:0000256" key="3">
    <source>
        <dbReference type="HAMAP-Rule" id="MF_00385"/>
    </source>
</evidence>
<name>A0A502FHZ9_9SPHN</name>